<sequence>MAVLTAVDGESIPSNPVREGQTLADRFEEPHVVLHVMPQDVFEEFRGSTGSGGAPFASAASYGDGDGAVGGGRGGEYTVEDAERHARGVARDVVEGTFDDAADRNVVIQGRVGDPVAEILAEADRRDARYLVIGGRKRTPVGKALFGSTTQSILLDADQPVLTVMSEG</sequence>
<accession>A0A830G7U0</accession>
<dbReference type="CDD" id="cd00293">
    <property type="entry name" value="USP-like"/>
    <property type="match status" value="1"/>
</dbReference>
<proteinExistence type="inferred from homology"/>
<dbReference type="RefSeq" id="WP_188877177.1">
    <property type="nucleotide sequence ID" value="NZ_BMOQ01000002.1"/>
</dbReference>
<comment type="similarity">
    <text evidence="1">Belongs to the universal stress protein A family.</text>
</comment>
<dbReference type="InterPro" id="IPR006016">
    <property type="entry name" value="UspA"/>
</dbReference>
<evidence type="ECO:0000256" key="1">
    <source>
        <dbReference type="ARBA" id="ARBA00008791"/>
    </source>
</evidence>
<dbReference type="Pfam" id="PF00582">
    <property type="entry name" value="Usp"/>
    <property type="match status" value="1"/>
</dbReference>
<feature type="region of interest" description="Disordered" evidence="2">
    <location>
        <begin position="1"/>
        <end position="20"/>
    </location>
</feature>
<feature type="domain" description="UspA" evidence="3">
    <location>
        <begin position="3"/>
        <end position="164"/>
    </location>
</feature>
<dbReference type="SUPFAM" id="SSF52402">
    <property type="entry name" value="Adenine nucleotide alpha hydrolases-like"/>
    <property type="match status" value="1"/>
</dbReference>
<protein>
    <recommendedName>
        <fullName evidence="3">UspA domain-containing protein</fullName>
    </recommendedName>
</protein>
<dbReference type="Gene3D" id="3.40.50.620">
    <property type="entry name" value="HUPs"/>
    <property type="match status" value="1"/>
</dbReference>
<dbReference type="InterPro" id="IPR014729">
    <property type="entry name" value="Rossmann-like_a/b/a_fold"/>
</dbReference>
<evidence type="ECO:0000256" key="2">
    <source>
        <dbReference type="SAM" id="MobiDB-lite"/>
    </source>
</evidence>
<dbReference type="PANTHER" id="PTHR46268">
    <property type="entry name" value="STRESS RESPONSE PROTEIN NHAX"/>
    <property type="match status" value="1"/>
</dbReference>
<dbReference type="AlphaFoldDB" id="A0A830G7U0"/>
<evidence type="ECO:0000313" key="4">
    <source>
        <dbReference type="EMBL" id="GGN10121.1"/>
    </source>
</evidence>
<keyword evidence="5" id="KW-1185">Reference proteome</keyword>
<dbReference type="Proteomes" id="UP000608850">
    <property type="component" value="Unassembled WGS sequence"/>
</dbReference>
<comment type="caution">
    <text evidence="4">The sequence shown here is derived from an EMBL/GenBank/DDBJ whole genome shotgun (WGS) entry which is preliminary data.</text>
</comment>
<gene>
    <name evidence="4" type="ORF">GCM10009021_07380</name>
</gene>
<name>A0A830G7U0_9EURY</name>
<dbReference type="PANTHER" id="PTHR46268:SF6">
    <property type="entry name" value="UNIVERSAL STRESS PROTEIN UP12"/>
    <property type="match status" value="1"/>
</dbReference>
<dbReference type="OrthoDB" id="307404at2157"/>
<dbReference type="EMBL" id="BMOQ01000002">
    <property type="protein sequence ID" value="GGN10121.1"/>
    <property type="molecule type" value="Genomic_DNA"/>
</dbReference>
<organism evidence="4 5">
    <name type="scientific">Halarchaeum nitratireducens</name>
    <dbReference type="NCBI Taxonomy" id="489913"/>
    <lineage>
        <taxon>Archaea</taxon>
        <taxon>Methanobacteriati</taxon>
        <taxon>Methanobacteriota</taxon>
        <taxon>Stenosarchaea group</taxon>
        <taxon>Halobacteria</taxon>
        <taxon>Halobacteriales</taxon>
        <taxon>Halobacteriaceae</taxon>
    </lineage>
</organism>
<evidence type="ECO:0000313" key="5">
    <source>
        <dbReference type="Proteomes" id="UP000608850"/>
    </source>
</evidence>
<evidence type="ECO:0000259" key="3">
    <source>
        <dbReference type="Pfam" id="PF00582"/>
    </source>
</evidence>
<reference evidence="4 5" key="1">
    <citation type="journal article" date="2019" name="Int. J. Syst. Evol. Microbiol.">
        <title>The Global Catalogue of Microorganisms (GCM) 10K type strain sequencing project: providing services to taxonomists for standard genome sequencing and annotation.</title>
        <authorList>
            <consortium name="The Broad Institute Genomics Platform"/>
            <consortium name="The Broad Institute Genome Sequencing Center for Infectious Disease"/>
            <person name="Wu L."/>
            <person name="Ma J."/>
        </authorList>
    </citation>
    <scope>NUCLEOTIDE SEQUENCE [LARGE SCALE GENOMIC DNA]</scope>
    <source>
        <strain evidence="4 5">JCM 16331</strain>
    </source>
</reference>